<reference evidence="1 2" key="1">
    <citation type="submission" date="2016-10" db="EMBL/GenBank/DDBJ databases">
        <authorList>
            <person name="de Groot N.N."/>
        </authorList>
    </citation>
    <scope>NUCLEOTIDE SEQUENCE [LARGE SCALE GENOMIC DNA]</scope>
    <source>
        <strain evidence="1 2">DSM 13760</strain>
    </source>
</reference>
<evidence type="ECO:0000313" key="2">
    <source>
        <dbReference type="Proteomes" id="UP000198948"/>
    </source>
</evidence>
<sequence>MKRRVVITGLGLVTQLGTGEIESFEERLIISPKISIKVPKETR</sequence>
<dbReference type="STRING" id="142588.SAMN04488559_10114"/>
<keyword evidence="2" id="KW-1185">Reference proteome</keyword>
<dbReference type="RefSeq" id="WP_281241475.1">
    <property type="nucleotide sequence ID" value="NZ_FOHA01000001.1"/>
</dbReference>
<dbReference type="EMBL" id="FOHA01000001">
    <property type="protein sequence ID" value="SER49312.1"/>
    <property type="molecule type" value="Genomic_DNA"/>
</dbReference>
<accession>A0A1H9PM75</accession>
<evidence type="ECO:0000313" key="1">
    <source>
        <dbReference type="EMBL" id="SER49312.1"/>
    </source>
</evidence>
<organism evidence="1 2">
    <name type="scientific">Isobaculum melis</name>
    <dbReference type="NCBI Taxonomy" id="142588"/>
    <lineage>
        <taxon>Bacteria</taxon>
        <taxon>Bacillati</taxon>
        <taxon>Bacillota</taxon>
        <taxon>Bacilli</taxon>
        <taxon>Lactobacillales</taxon>
        <taxon>Carnobacteriaceae</taxon>
        <taxon>Isobaculum</taxon>
    </lineage>
</organism>
<dbReference type="AlphaFoldDB" id="A0A1H9PM75"/>
<dbReference type="Proteomes" id="UP000198948">
    <property type="component" value="Unassembled WGS sequence"/>
</dbReference>
<name>A0A1H9PM75_9LACT</name>
<gene>
    <name evidence="1" type="ORF">SAMN04488559_10114</name>
</gene>
<protein>
    <submittedName>
        <fullName evidence="1">Uncharacterized protein</fullName>
    </submittedName>
</protein>
<proteinExistence type="predicted"/>